<dbReference type="GeneTree" id="ENSGT00940000174693"/>
<dbReference type="GO" id="GO:0008270">
    <property type="term" value="F:zinc ion binding"/>
    <property type="evidence" value="ECO:0007669"/>
    <property type="project" value="UniProtKB-KW"/>
</dbReference>
<evidence type="ECO:0000256" key="1">
    <source>
        <dbReference type="ARBA" id="ARBA00022723"/>
    </source>
</evidence>
<sequence length="398" mass="46027">TGTRSTRGRHPSIIRSVGKKKKPSSVGVMASRKRSAVWSYFEDGGDPNKAVCFVCSDKIQHCGNTSNLLKHLRSKHQADRCRSLGRPRRYCCAGSSSSNSSTPGWWTRIRTRTRTQPDTQVERSGEEGEDLRAEQFRGEEAMSRADQGSVSEACYLSAIMSKKRSAVWTYYQDDEDGNKALCLICLENIQHRRNTSNLLKHLRKRHPAEYADVEDRTKRRQCKEGDSTCPTRAGIPVNALPRTAGRALPQSPKDTFSVCLSLTEKRALEQEIRVLERERELTEQLRRAQEQEARALEQQRALTEQLRRAQEEEMRRARELEARVLQHERQAIEQLRRAQEQESRALDREREALEQLRRECHFCIWVVFFFYFFKNMFTLKTPFHGQTALFVCCQTGNL</sequence>
<dbReference type="InterPro" id="IPR003656">
    <property type="entry name" value="Znf_BED"/>
</dbReference>
<keyword evidence="1" id="KW-0479">Metal-binding</keyword>
<dbReference type="PANTHER" id="PTHR34396:SF25">
    <property type="entry name" value="BOUNDARY ELEMENT ASSOCIATED FACTOR"/>
    <property type="match status" value="1"/>
</dbReference>
<dbReference type="Pfam" id="PF02892">
    <property type="entry name" value="zf-BED"/>
    <property type="match status" value="2"/>
</dbReference>
<evidence type="ECO:0000259" key="7">
    <source>
        <dbReference type="PROSITE" id="PS50808"/>
    </source>
</evidence>
<dbReference type="AlphaFoldDB" id="A0A8C9T0V7"/>
<dbReference type="Proteomes" id="UP000694397">
    <property type="component" value="Chromosome 7"/>
</dbReference>
<evidence type="ECO:0000256" key="4">
    <source>
        <dbReference type="PROSITE-ProRule" id="PRU00027"/>
    </source>
</evidence>
<feature type="domain" description="BED-type" evidence="7">
    <location>
        <begin position="32"/>
        <end position="83"/>
    </location>
</feature>
<dbReference type="SMART" id="SM00614">
    <property type="entry name" value="ZnF_BED"/>
    <property type="match status" value="2"/>
</dbReference>
<evidence type="ECO:0000256" key="5">
    <source>
        <dbReference type="SAM" id="Coils"/>
    </source>
</evidence>
<keyword evidence="9" id="KW-1185">Reference proteome</keyword>
<feature type="compositionally biased region" description="Basic and acidic residues" evidence="6">
    <location>
        <begin position="120"/>
        <end position="132"/>
    </location>
</feature>
<organism evidence="8 9">
    <name type="scientific">Scleropages formosus</name>
    <name type="common">Asian bonytongue</name>
    <name type="synonym">Osteoglossum formosum</name>
    <dbReference type="NCBI Taxonomy" id="113540"/>
    <lineage>
        <taxon>Eukaryota</taxon>
        <taxon>Metazoa</taxon>
        <taxon>Chordata</taxon>
        <taxon>Craniata</taxon>
        <taxon>Vertebrata</taxon>
        <taxon>Euteleostomi</taxon>
        <taxon>Actinopterygii</taxon>
        <taxon>Neopterygii</taxon>
        <taxon>Teleostei</taxon>
        <taxon>Osteoglossocephala</taxon>
        <taxon>Osteoglossomorpha</taxon>
        <taxon>Osteoglossiformes</taxon>
        <taxon>Osteoglossidae</taxon>
        <taxon>Scleropages</taxon>
    </lineage>
</organism>
<dbReference type="InterPro" id="IPR053031">
    <property type="entry name" value="Cuticle_assoc_protein"/>
</dbReference>
<accession>A0A8C9T0V7</accession>
<evidence type="ECO:0000256" key="2">
    <source>
        <dbReference type="ARBA" id="ARBA00022771"/>
    </source>
</evidence>
<feature type="coiled-coil region" evidence="5">
    <location>
        <begin position="265"/>
        <end position="359"/>
    </location>
</feature>
<dbReference type="GO" id="GO:0006357">
    <property type="term" value="P:regulation of transcription by RNA polymerase II"/>
    <property type="evidence" value="ECO:0007669"/>
    <property type="project" value="TreeGrafter"/>
</dbReference>
<keyword evidence="3" id="KW-0862">Zinc</keyword>
<feature type="region of interest" description="Disordered" evidence="6">
    <location>
        <begin position="112"/>
        <end position="132"/>
    </location>
</feature>
<dbReference type="SUPFAM" id="SSF57667">
    <property type="entry name" value="beta-beta-alpha zinc fingers"/>
    <property type="match status" value="2"/>
</dbReference>
<reference evidence="8 9" key="1">
    <citation type="submission" date="2019-04" db="EMBL/GenBank/DDBJ databases">
        <authorList>
            <consortium name="Wellcome Sanger Institute Data Sharing"/>
        </authorList>
    </citation>
    <scope>NUCLEOTIDE SEQUENCE [LARGE SCALE GENOMIC DNA]</scope>
</reference>
<name>A0A8C9T0V7_SCLFO</name>
<evidence type="ECO:0000256" key="3">
    <source>
        <dbReference type="ARBA" id="ARBA00022833"/>
    </source>
</evidence>
<evidence type="ECO:0000313" key="8">
    <source>
        <dbReference type="Ensembl" id="ENSSFOP00015041470.1"/>
    </source>
</evidence>
<proteinExistence type="predicted"/>
<reference evidence="8" key="2">
    <citation type="submission" date="2025-08" db="UniProtKB">
        <authorList>
            <consortium name="Ensembl"/>
        </authorList>
    </citation>
    <scope>IDENTIFICATION</scope>
</reference>
<dbReference type="InterPro" id="IPR036236">
    <property type="entry name" value="Znf_C2H2_sf"/>
</dbReference>
<dbReference type="GO" id="GO:1990837">
    <property type="term" value="F:sequence-specific double-stranded DNA binding"/>
    <property type="evidence" value="ECO:0007669"/>
    <property type="project" value="TreeGrafter"/>
</dbReference>
<keyword evidence="2 4" id="KW-0863">Zinc-finger</keyword>
<dbReference type="OrthoDB" id="1607513at2759"/>
<dbReference type="PROSITE" id="PS50808">
    <property type="entry name" value="ZF_BED"/>
    <property type="match status" value="2"/>
</dbReference>
<feature type="domain" description="BED-type" evidence="7">
    <location>
        <begin position="162"/>
        <end position="213"/>
    </location>
</feature>
<keyword evidence="5" id="KW-0175">Coiled coil</keyword>
<dbReference type="Ensembl" id="ENSSFOT00015079533.1">
    <property type="protein sequence ID" value="ENSSFOP00015041470.1"/>
    <property type="gene ID" value="ENSSFOG00015014268.2"/>
</dbReference>
<protein>
    <recommendedName>
        <fullName evidence="7">BED-type domain-containing protein</fullName>
    </recommendedName>
</protein>
<evidence type="ECO:0000313" key="9">
    <source>
        <dbReference type="Proteomes" id="UP000694397"/>
    </source>
</evidence>
<dbReference type="GO" id="GO:0005634">
    <property type="term" value="C:nucleus"/>
    <property type="evidence" value="ECO:0007669"/>
    <property type="project" value="TreeGrafter"/>
</dbReference>
<evidence type="ECO:0000256" key="6">
    <source>
        <dbReference type="SAM" id="MobiDB-lite"/>
    </source>
</evidence>
<reference evidence="8" key="3">
    <citation type="submission" date="2025-09" db="UniProtKB">
        <authorList>
            <consortium name="Ensembl"/>
        </authorList>
    </citation>
    <scope>IDENTIFICATION</scope>
</reference>
<dbReference type="PANTHER" id="PTHR34396">
    <property type="entry name" value="OS03G0264950 PROTEIN-RELATED"/>
    <property type="match status" value="1"/>
</dbReference>